<dbReference type="Pfam" id="PF19669">
    <property type="entry name" value="DUF6172"/>
    <property type="match status" value="1"/>
</dbReference>
<dbReference type="Proteomes" id="UP000191418">
    <property type="component" value="Unassembled WGS sequence"/>
</dbReference>
<accession>A0A1T4MRF8</accession>
<organism evidence="1 2">
    <name type="scientific">Oceanospirillum multiglobuliferum</name>
    <dbReference type="NCBI Taxonomy" id="64969"/>
    <lineage>
        <taxon>Bacteria</taxon>
        <taxon>Pseudomonadati</taxon>
        <taxon>Pseudomonadota</taxon>
        <taxon>Gammaproteobacteria</taxon>
        <taxon>Oceanospirillales</taxon>
        <taxon>Oceanospirillaceae</taxon>
        <taxon>Oceanospirillum</taxon>
    </lineage>
</organism>
<dbReference type="InterPro" id="IPR046170">
    <property type="entry name" value="DUF6172"/>
</dbReference>
<dbReference type="AlphaFoldDB" id="A0A1T4MRF8"/>
<proteinExistence type="predicted"/>
<dbReference type="OrthoDB" id="9794656at2"/>
<dbReference type="EMBL" id="MTSM01000001">
    <property type="protein sequence ID" value="OPX56918.1"/>
    <property type="molecule type" value="Genomic_DNA"/>
</dbReference>
<protein>
    <submittedName>
        <fullName evidence="1">Uncharacterized protein</fullName>
    </submittedName>
</protein>
<name>A0A1T4MRF8_9GAMM</name>
<gene>
    <name evidence="1" type="ORF">BTE48_00325</name>
</gene>
<dbReference type="STRING" id="64969.SAMN02745127_00891"/>
<keyword evidence="2" id="KW-1185">Reference proteome</keyword>
<evidence type="ECO:0000313" key="1">
    <source>
        <dbReference type="EMBL" id="OPX56918.1"/>
    </source>
</evidence>
<reference evidence="1 2" key="1">
    <citation type="submission" date="2017-01" db="EMBL/GenBank/DDBJ databases">
        <title>Genome Sequencing of a Marine Spirillum, Oceanospirillum multiglobuliferum ATCC 33336, from Japan.</title>
        <authorList>
            <person name="Carney J.G."/>
            <person name="Trachtenberg A.M."/>
            <person name="Rheaume B.A."/>
            <person name="Linnane J.D."/>
            <person name="Pitts N.L."/>
            <person name="Mykles D.L."/>
            <person name="Maclea K.S."/>
        </authorList>
    </citation>
    <scope>NUCLEOTIDE SEQUENCE [LARGE SCALE GENOMIC DNA]</scope>
    <source>
        <strain evidence="1 2">ATCC 33336</strain>
    </source>
</reference>
<evidence type="ECO:0000313" key="2">
    <source>
        <dbReference type="Proteomes" id="UP000191418"/>
    </source>
</evidence>
<sequence length="112" mass="12871">MKKTFKLSHPKIKYARLIEAAKSEAKKYLKRERNKALPKGADFWDFECKFGVTEQEAQPIHVAEINAQISFVENQAWETFYLEIIAVPAKRTARPIAALDDESEDLDNEGDE</sequence>
<comment type="caution">
    <text evidence="1">The sequence shown here is derived from an EMBL/GenBank/DDBJ whole genome shotgun (WGS) entry which is preliminary data.</text>
</comment>
<dbReference type="RefSeq" id="WP_078744490.1">
    <property type="nucleotide sequence ID" value="NZ_FUXG01000004.1"/>
</dbReference>